<accession>A0A091E3M0</accession>
<keyword evidence="3" id="KW-1185">Reference proteome</keyword>
<keyword evidence="1" id="KW-0732">Signal</keyword>
<reference evidence="2 3" key="1">
    <citation type="submission" date="2013-11" db="EMBL/GenBank/DDBJ databases">
        <title>The Damaraland mole rat (Fukomys damarensis) genome and evolution of African mole rats.</title>
        <authorList>
            <person name="Gladyshev V.N."/>
            <person name="Fang X."/>
        </authorList>
    </citation>
    <scope>NUCLEOTIDE SEQUENCE [LARGE SCALE GENOMIC DNA]</scope>
    <source>
        <tissue evidence="2">Liver</tissue>
    </source>
</reference>
<evidence type="ECO:0000256" key="1">
    <source>
        <dbReference type="SAM" id="SignalP"/>
    </source>
</evidence>
<evidence type="ECO:0000313" key="2">
    <source>
        <dbReference type="EMBL" id="KFO37145.1"/>
    </source>
</evidence>
<sequence length="131" mass="14481">MISPELIILSVLLLSGNEWGNLGSSQLSSVFLQVGAPPHVRPCSNSLSSYTSWKKELSWKEQAENFIQPSMSGKEDLRFFGNLLLKQEFSSCAHSSSVLGKADILLAGSNNSPSHDWSYEERESFRSLEGD</sequence>
<dbReference type="Proteomes" id="UP000028990">
    <property type="component" value="Unassembled WGS sequence"/>
</dbReference>
<name>A0A091E3M0_FUKDA</name>
<dbReference type="EMBL" id="KN121080">
    <property type="protein sequence ID" value="KFO37145.1"/>
    <property type="molecule type" value="Genomic_DNA"/>
</dbReference>
<proteinExistence type="predicted"/>
<feature type="signal peptide" evidence="1">
    <location>
        <begin position="1"/>
        <end position="20"/>
    </location>
</feature>
<organism evidence="2 3">
    <name type="scientific">Fukomys damarensis</name>
    <name type="common">Damaraland mole rat</name>
    <name type="synonym">Cryptomys damarensis</name>
    <dbReference type="NCBI Taxonomy" id="885580"/>
    <lineage>
        <taxon>Eukaryota</taxon>
        <taxon>Metazoa</taxon>
        <taxon>Chordata</taxon>
        <taxon>Craniata</taxon>
        <taxon>Vertebrata</taxon>
        <taxon>Euteleostomi</taxon>
        <taxon>Mammalia</taxon>
        <taxon>Eutheria</taxon>
        <taxon>Euarchontoglires</taxon>
        <taxon>Glires</taxon>
        <taxon>Rodentia</taxon>
        <taxon>Hystricomorpha</taxon>
        <taxon>Bathyergidae</taxon>
        <taxon>Fukomys</taxon>
    </lineage>
</organism>
<protein>
    <submittedName>
        <fullName evidence="2">Uncharacterized protein</fullName>
    </submittedName>
</protein>
<dbReference type="AlphaFoldDB" id="A0A091E3M0"/>
<feature type="chain" id="PRO_5001872192" evidence="1">
    <location>
        <begin position="21"/>
        <end position="131"/>
    </location>
</feature>
<evidence type="ECO:0000313" key="3">
    <source>
        <dbReference type="Proteomes" id="UP000028990"/>
    </source>
</evidence>
<gene>
    <name evidence="2" type="ORF">H920_01439</name>
</gene>